<dbReference type="Proteomes" id="UP000204391">
    <property type="component" value="Chromosome"/>
</dbReference>
<sequence length="146" mass="17316">MGSSKDNLSKWFHKDSFYDLAKHMDSFFNESFKQFFNQKPFEINMQETKSDVVIRAMLPGYNRDQIRLAIIGNQLRITVEDSKFQEKKKEHFTNTNKEYKMERMISLPFTISEEDTKATYNDGILKISTPKKKPNTRFINIDQIND</sequence>
<dbReference type="InterPro" id="IPR002068">
    <property type="entry name" value="A-crystallin/Hsp20_dom"/>
</dbReference>
<dbReference type="AlphaFoldDB" id="A0A221MEM7"/>
<organism evidence="4 5">
    <name type="scientific">Virgibacillus necropolis</name>
    <dbReference type="NCBI Taxonomy" id="163877"/>
    <lineage>
        <taxon>Bacteria</taxon>
        <taxon>Bacillati</taxon>
        <taxon>Bacillota</taxon>
        <taxon>Bacilli</taxon>
        <taxon>Bacillales</taxon>
        <taxon>Bacillaceae</taxon>
        <taxon>Virgibacillus</taxon>
    </lineage>
</organism>
<evidence type="ECO:0000256" key="2">
    <source>
        <dbReference type="RuleBase" id="RU003616"/>
    </source>
</evidence>
<dbReference type="KEGG" id="vne:CFK40_14000"/>
<reference evidence="4 5" key="1">
    <citation type="journal article" date="2003" name="Int. J. Syst. Evol. Microbiol.">
        <title>Virgibacillus carmonensis sp. nov., Virgibacillus necropolis sp. nov. and Virgibacillus picturae sp. nov., three novel species isolated from deteriorated mural paintings, transfer of the species of the genus salibacillus to Virgibacillus, as Virgibacillus marismortui comb. nov. and Virgibacillus salexigens comb. nov., and emended description of the genus Virgibacillus.</title>
        <authorList>
            <person name="Heyrman J."/>
            <person name="Logan N.A."/>
            <person name="Busse H.J."/>
            <person name="Balcaen A."/>
            <person name="Lebbe L."/>
            <person name="Rodriguez-Diaz M."/>
            <person name="Swings J."/>
            <person name="De Vos P."/>
        </authorList>
    </citation>
    <scope>NUCLEOTIDE SEQUENCE [LARGE SCALE GENOMIC DNA]</scope>
    <source>
        <strain evidence="4 5">LMG 19488</strain>
    </source>
</reference>
<gene>
    <name evidence="4" type="ORF">CFK40_14000</name>
</gene>
<protein>
    <submittedName>
        <fullName evidence="4">Heat-shock protein</fullName>
    </submittedName>
</protein>
<comment type="similarity">
    <text evidence="1 2">Belongs to the small heat shock protein (HSP20) family.</text>
</comment>
<proteinExistence type="inferred from homology"/>
<dbReference type="PROSITE" id="PS01031">
    <property type="entry name" value="SHSP"/>
    <property type="match status" value="1"/>
</dbReference>
<keyword evidence="5" id="KW-1185">Reference proteome</keyword>
<dbReference type="OrthoDB" id="1806521at2"/>
<dbReference type="SUPFAM" id="SSF49764">
    <property type="entry name" value="HSP20-like chaperones"/>
    <property type="match status" value="1"/>
</dbReference>
<dbReference type="Gene3D" id="2.60.40.790">
    <property type="match status" value="1"/>
</dbReference>
<dbReference type="InterPro" id="IPR008978">
    <property type="entry name" value="HSP20-like_chaperone"/>
</dbReference>
<name>A0A221MEM7_9BACI</name>
<feature type="domain" description="SHSP" evidence="3">
    <location>
        <begin position="34"/>
        <end position="146"/>
    </location>
</feature>
<dbReference type="Pfam" id="PF00011">
    <property type="entry name" value="HSP20"/>
    <property type="match status" value="1"/>
</dbReference>
<dbReference type="EMBL" id="CP022437">
    <property type="protein sequence ID" value="ASN06050.1"/>
    <property type="molecule type" value="Genomic_DNA"/>
</dbReference>
<evidence type="ECO:0000313" key="5">
    <source>
        <dbReference type="Proteomes" id="UP000204391"/>
    </source>
</evidence>
<dbReference type="CDD" id="cd06464">
    <property type="entry name" value="ACD_sHsps-like"/>
    <property type="match status" value="1"/>
</dbReference>
<evidence type="ECO:0000313" key="4">
    <source>
        <dbReference type="EMBL" id="ASN06050.1"/>
    </source>
</evidence>
<evidence type="ECO:0000256" key="1">
    <source>
        <dbReference type="PROSITE-ProRule" id="PRU00285"/>
    </source>
</evidence>
<dbReference type="RefSeq" id="WP_089532897.1">
    <property type="nucleotide sequence ID" value="NZ_CP022437.1"/>
</dbReference>
<evidence type="ECO:0000259" key="3">
    <source>
        <dbReference type="PROSITE" id="PS01031"/>
    </source>
</evidence>
<accession>A0A221MEM7</accession>